<dbReference type="Pfam" id="PF00335">
    <property type="entry name" value="Tetraspanin"/>
    <property type="match status" value="1"/>
</dbReference>
<protein>
    <recommendedName>
        <fullName evidence="6">Tetraspanin</fullName>
    </recommendedName>
</protein>
<organism evidence="8 9">
    <name type="scientific">Amphibalanus amphitrite</name>
    <name type="common">Striped barnacle</name>
    <name type="synonym">Balanus amphitrite</name>
    <dbReference type="NCBI Taxonomy" id="1232801"/>
    <lineage>
        <taxon>Eukaryota</taxon>
        <taxon>Metazoa</taxon>
        <taxon>Ecdysozoa</taxon>
        <taxon>Arthropoda</taxon>
        <taxon>Crustacea</taxon>
        <taxon>Multicrustacea</taxon>
        <taxon>Cirripedia</taxon>
        <taxon>Thoracica</taxon>
        <taxon>Thoracicalcarea</taxon>
        <taxon>Balanomorpha</taxon>
        <taxon>Balanoidea</taxon>
        <taxon>Balanidae</taxon>
        <taxon>Amphibalaninae</taxon>
        <taxon>Amphibalanus</taxon>
    </lineage>
</organism>
<dbReference type="OrthoDB" id="432835at2759"/>
<comment type="subcellular location">
    <subcellularLocation>
        <location evidence="1 6">Membrane</location>
        <topology evidence="1 6">Multi-pass membrane protein</topology>
    </subcellularLocation>
</comment>
<dbReference type="PANTHER" id="PTHR19282">
    <property type="entry name" value="TETRASPANIN"/>
    <property type="match status" value="1"/>
</dbReference>
<evidence type="ECO:0000256" key="2">
    <source>
        <dbReference type="ARBA" id="ARBA00006840"/>
    </source>
</evidence>
<dbReference type="SUPFAM" id="SSF48652">
    <property type="entry name" value="Tetraspanin"/>
    <property type="match status" value="1"/>
</dbReference>
<dbReference type="GO" id="GO:0005886">
    <property type="term" value="C:plasma membrane"/>
    <property type="evidence" value="ECO:0007669"/>
    <property type="project" value="TreeGrafter"/>
</dbReference>
<evidence type="ECO:0000256" key="5">
    <source>
        <dbReference type="ARBA" id="ARBA00023136"/>
    </source>
</evidence>
<feature type="chain" id="PRO_5025582210" description="Tetraspanin" evidence="7">
    <location>
        <begin position="20"/>
        <end position="175"/>
    </location>
</feature>
<feature type="transmembrane region" description="Helical" evidence="6">
    <location>
        <begin position="35"/>
        <end position="57"/>
    </location>
</feature>
<evidence type="ECO:0000256" key="6">
    <source>
        <dbReference type="RuleBase" id="RU361218"/>
    </source>
</evidence>
<evidence type="ECO:0000256" key="3">
    <source>
        <dbReference type="ARBA" id="ARBA00022692"/>
    </source>
</evidence>
<dbReference type="InterPro" id="IPR018499">
    <property type="entry name" value="Tetraspanin/Peripherin"/>
</dbReference>
<dbReference type="Proteomes" id="UP000440578">
    <property type="component" value="Unassembled WGS sequence"/>
</dbReference>
<keyword evidence="5 6" id="KW-0472">Membrane</keyword>
<dbReference type="PANTHER" id="PTHR19282:SF478">
    <property type="entry name" value="TETRASPANIN"/>
    <property type="match status" value="1"/>
</dbReference>
<keyword evidence="9" id="KW-1185">Reference proteome</keyword>
<evidence type="ECO:0000256" key="1">
    <source>
        <dbReference type="ARBA" id="ARBA00004141"/>
    </source>
</evidence>
<keyword evidence="3 6" id="KW-0812">Transmembrane</keyword>
<reference evidence="8 9" key="1">
    <citation type="submission" date="2019-07" db="EMBL/GenBank/DDBJ databases">
        <title>Draft genome assembly of a fouling barnacle, Amphibalanus amphitrite (Darwin, 1854): The first reference genome for Thecostraca.</title>
        <authorList>
            <person name="Kim W."/>
        </authorList>
    </citation>
    <scope>NUCLEOTIDE SEQUENCE [LARGE SCALE GENOMIC DNA]</scope>
    <source>
        <strain evidence="8">SNU_AA5</strain>
        <tissue evidence="8">Soma without cirri and trophi</tissue>
    </source>
</reference>
<dbReference type="Gene3D" id="1.10.1450.10">
    <property type="entry name" value="Tetraspanin"/>
    <property type="match status" value="1"/>
</dbReference>
<dbReference type="EMBL" id="VIIS01001703">
    <property type="protein sequence ID" value="KAF0294126.1"/>
    <property type="molecule type" value="Genomic_DNA"/>
</dbReference>
<dbReference type="InterPro" id="IPR008952">
    <property type="entry name" value="Tetraspanin_EC2_sf"/>
</dbReference>
<evidence type="ECO:0000256" key="4">
    <source>
        <dbReference type="ARBA" id="ARBA00022989"/>
    </source>
</evidence>
<accession>A0A6A4VI35</accession>
<dbReference type="PRINTS" id="PR00259">
    <property type="entry name" value="TMFOUR"/>
</dbReference>
<dbReference type="AlphaFoldDB" id="A0A6A4VI35"/>
<comment type="similarity">
    <text evidence="2 6">Belongs to the tetraspanin (TM4SF) family.</text>
</comment>
<evidence type="ECO:0000313" key="8">
    <source>
        <dbReference type="EMBL" id="KAF0294126.1"/>
    </source>
</evidence>
<evidence type="ECO:0000256" key="7">
    <source>
        <dbReference type="SAM" id="SignalP"/>
    </source>
</evidence>
<gene>
    <name evidence="8" type="primary">TSPAN9_0</name>
    <name evidence="8" type="ORF">FJT64_008180</name>
</gene>
<dbReference type="PIRSF" id="PIRSF002419">
    <property type="entry name" value="Tetraspanin"/>
    <property type="match status" value="1"/>
</dbReference>
<keyword evidence="7" id="KW-0732">Signal</keyword>
<comment type="caution">
    <text evidence="6">Lacks conserved residue(s) required for the propagation of feature annotation.</text>
</comment>
<feature type="signal peptide" evidence="7">
    <location>
        <begin position="1"/>
        <end position="19"/>
    </location>
</feature>
<sequence length="175" mass="19334">MLCGCGLLGVGLWLRFAHGGYSSLLSNYQGLSVDGLCITAGVIAAVIAFFGCCGACFQNRCLLMTYFSCVAFAFLLELIVMVLCFIFKIELGETLVSELNAGVRQHYNRSNSLAVTWDHIQQEFDCCGVQSYKDWYSISAWPDESIVPDSCCLPWVKNTTGKQRVLRAVCPVRSQ</sequence>
<feature type="transmembrane region" description="Helical" evidence="6">
    <location>
        <begin position="64"/>
        <end position="89"/>
    </location>
</feature>
<dbReference type="InterPro" id="IPR000301">
    <property type="entry name" value="Tetraspanin_animals"/>
</dbReference>
<proteinExistence type="inferred from homology"/>
<comment type="caution">
    <text evidence="8">The sequence shown here is derived from an EMBL/GenBank/DDBJ whole genome shotgun (WGS) entry which is preliminary data.</text>
</comment>
<evidence type="ECO:0000313" key="9">
    <source>
        <dbReference type="Proteomes" id="UP000440578"/>
    </source>
</evidence>
<keyword evidence="4 6" id="KW-1133">Transmembrane helix</keyword>
<name>A0A6A4VI35_AMPAM</name>